<dbReference type="Proteomes" id="UP000299102">
    <property type="component" value="Unassembled WGS sequence"/>
</dbReference>
<dbReference type="EMBL" id="BGZK01000733">
    <property type="protein sequence ID" value="GBP58356.1"/>
    <property type="molecule type" value="Genomic_DNA"/>
</dbReference>
<accession>A0A4C1X3P1</accession>
<gene>
    <name evidence="2" type="ORF">EVAR_40925_1</name>
</gene>
<protein>
    <submittedName>
        <fullName evidence="2">Uncharacterized protein</fullName>
    </submittedName>
</protein>
<evidence type="ECO:0000313" key="3">
    <source>
        <dbReference type="Proteomes" id="UP000299102"/>
    </source>
</evidence>
<evidence type="ECO:0000313" key="2">
    <source>
        <dbReference type="EMBL" id="GBP58356.1"/>
    </source>
</evidence>
<organism evidence="2 3">
    <name type="scientific">Eumeta variegata</name>
    <name type="common">Bagworm moth</name>
    <name type="synonym">Eumeta japonica</name>
    <dbReference type="NCBI Taxonomy" id="151549"/>
    <lineage>
        <taxon>Eukaryota</taxon>
        <taxon>Metazoa</taxon>
        <taxon>Ecdysozoa</taxon>
        <taxon>Arthropoda</taxon>
        <taxon>Hexapoda</taxon>
        <taxon>Insecta</taxon>
        <taxon>Pterygota</taxon>
        <taxon>Neoptera</taxon>
        <taxon>Endopterygota</taxon>
        <taxon>Lepidoptera</taxon>
        <taxon>Glossata</taxon>
        <taxon>Ditrysia</taxon>
        <taxon>Tineoidea</taxon>
        <taxon>Psychidae</taxon>
        <taxon>Oiketicinae</taxon>
        <taxon>Eumeta</taxon>
    </lineage>
</organism>
<feature type="region of interest" description="Disordered" evidence="1">
    <location>
        <begin position="87"/>
        <end position="112"/>
    </location>
</feature>
<evidence type="ECO:0000256" key="1">
    <source>
        <dbReference type="SAM" id="MobiDB-lite"/>
    </source>
</evidence>
<dbReference type="AlphaFoldDB" id="A0A4C1X3P1"/>
<name>A0A4C1X3P1_EUMVA</name>
<proteinExistence type="predicted"/>
<reference evidence="2 3" key="1">
    <citation type="journal article" date="2019" name="Commun. Biol.">
        <title>The bagworm genome reveals a unique fibroin gene that provides high tensile strength.</title>
        <authorList>
            <person name="Kono N."/>
            <person name="Nakamura H."/>
            <person name="Ohtoshi R."/>
            <person name="Tomita M."/>
            <person name="Numata K."/>
            <person name="Arakawa K."/>
        </authorList>
    </citation>
    <scope>NUCLEOTIDE SEQUENCE [LARGE SCALE GENOMIC DNA]</scope>
</reference>
<comment type="caution">
    <text evidence="2">The sequence shown here is derived from an EMBL/GenBank/DDBJ whole genome shotgun (WGS) entry which is preliminary data.</text>
</comment>
<keyword evidence="3" id="KW-1185">Reference proteome</keyword>
<sequence length="139" mass="16145">MKAEKSARVRRPFASARAHAANRYPFEDQSEYFVLSESKPFANRRARAAGKELYSSDTFYVQRIKICKDIERRRRVRAARVFEETDLGRNRPRSSKASSFLMGSEHSLPSARRRREADKIVTVCNNQLNECDNARTPFQ</sequence>